<reference evidence="2" key="1">
    <citation type="submission" date="2022-12" db="EMBL/GenBank/DDBJ databases">
        <title>Genome sequence of SJ11.</title>
        <authorList>
            <person name="Woo H."/>
        </authorList>
    </citation>
    <scope>NUCLEOTIDE SEQUENCE</scope>
    <source>
        <strain evidence="2">SJ11</strain>
    </source>
</reference>
<evidence type="ECO:0000313" key="3">
    <source>
        <dbReference type="Proteomes" id="UP001144341"/>
    </source>
</evidence>
<comment type="caution">
    <text evidence="2">The sequence shown here is derived from an EMBL/GenBank/DDBJ whole genome shotgun (WGS) entry which is preliminary data.</text>
</comment>
<organism evidence="2 3">
    <name type="scientific">Pedobacter rhodius</name>
    <dbReference type="NCBI Taxonomy" id="3004098"/>
    <lineage>
        <taxon>Bacteria</taxon>
        <taxon>Pseudomonadati</taxon>
        <taxon>Bacteroidota</taxon>
        <taxon>Sphingobacteriia</taxon>
        <taxon>Sphingobacteriales</taxon>
        <taxon>Sphingobacteriaceae</taxon>
        <taxon>Pedobacter</taxon>
    </lineage>
</organism>
<accession>A0ABT4L1I8</accession>
<dbReference type="Proteomes" id="UP001144341">
    <property type="component" value="Unassembled WGS sequence"/>
</dbReference>
<dbReference type="EMBL" id="JAPWGL010000003">
    <property type="protein sequence ID" value="MCZ4224312.1"/>
    <property type="molecule type" value="Genomic_DNA"/>
</dbReference>
<evidence type="ECO:0000313" key="2">
    <source>
        <dbReference type="EMBL" id="MCZ4224312.1"/>
    </source>
</evidence>
<dbReference type="InterPro" id="IPR054297">
    <property type="entry name" value="DUF7033"/>
</dbReference>
<dbReference type="Pfam" id="PF23019">
    <property type="entry name" value="DUF7033"/>
    <property type="match status" value="1"/>
</dbReference>
<sequence>MHIIVFSPLLTPRIKYIFNFIFKDILKAEVEFTGNSVHFLQSEHVKISYSDNPLADELFFKSSPLLFSNKVEELKLKTISFSDYLVPFPVEASALSFDVFSASFFILSRYEEYLHKEKSDANFTARDSTQYKWKVLNRPIIDEWALLLKNMIKKKYPSFKFHEKTFQHQPTINFTLKPDIPSGFLPKTKFIFTSIFNKKQKFLSGVFDDLTGLGINPEEVITDLGYLEIKSQPVYFINFPTDDKNRFSFENSASFLKEKQIGLLSPCLPEKEKSGNLKREVLKLGKVQNSSINLRSQQLDFLKLPACYLHLLSAGITSDYSMGYSDEVGFRAGTCTPFNWYDLQLEKVTPINVKSYSISDTAIHYQNVNDATKTIKDFIDAVKLVDGHFYSSWQLKNLSENVKFKKWKAVFDEILKYAG</sequence>
<keyword evidence="3" id="KW-1185">Reference proteome</keyword>
<feature type="domain" description="DUF7033" evidence="1">
    <location>
        <begin position="96"/>
        <end position="173"/>
    </location>
</feature>
<protein>
    <recommendedName>
        <fullName evidence="1">DUF7033 domain-containing protein</fullName>
    </recommendedName>
</protein>
<name>A0ABT4L1I8_9SPHI</name>
<gene>
    <name evidence="2" type="ORF">O0931_13435</name>
</gene>
<dbReference type="RefSeq" id="WP_269416085.1">
    <property type="nucleotide sequence ID" value="NZ_JAPWGL010000003.1"/>
</dbReference>
<proteinExistence type="predicted"/>
<evidence type="ECO:0000259" key="1">
    <source>
        <dbReference type="Pfam" id="PF23019"/>
    </source>
</evidence>